<proteinExistence type="predicted"/>
<protein>
    <submittedName>
        <fullName evidence="1">Suden_2102 protein</fullName>
    </submittedName>
</protein>
<organism evidence="1">
    <name type="scientific">Fopius arisanus</name>
    <dbReference type="NCBI Taxonomy" id="64838"/>
    <lineage>
        <taxon>Eukaryota</taxon>
        <taxon>Metazoa</taxon>
        <taxon>Ecdysozoa</taxon>
        <taxon>Arthropoda</taxon>
        <taxon>Hexapoda</taxon>
        <taxon>Insecta</taxon>
        <taxon>Pterygota</taxon>
        <taxon>Neoptera</taxon>
        <taxon>Endopterygota</taxon>
        <taxon>Hymenoptera</taxon>
        <taxon>Apocrita</taxon>
        <taxon>Ichneumonoidea</taxon>
        <taxon>Braconidae</taxon>
        <taxon>Opiinae</taxon>
        <taxon>Fopius</taxon>
    </lineage>
</organism>
<dbReference type="AlphaFoldDB" id="A0A0C9QD73"/>
<accession>A0A0C9QD73</accession>
<evidence type="ECO:0000313" key="1">
    <source>
        <dbReference type="EMBL" id="JAG82095.1"/>
    </source>
</evidence>
<dbReference type="EMBL" id="GBYB01012328">
    <property type="protein sequence ID" value="JAG82095.1"/>
    <property type="molecule type" value="Transcribed_RNA"/>
</dbReference>
<reference evidence="1" key="1">
    <citation type="submission" date="2015-01" db="EMBL/GenBank/DDBJ databases">
        <title>Transcriptome Assembly of Fopius arisanus.</title>
        <authorList>
            <person name="Geib S."/>
        </authorList>
    </citation>
    <scope>NUCLEOTIDE SEQUENCE</scope>
</reference>
<gene>
    <name evidence="1" type="primary">Suden_2102</name>
    <name evidence="1" type="ORF">g.8538</name>
</gene>
<feature type="non-terminal residue" evidence="1">
    <location>
        <position position="1"/>
    </location>
</feature>
<sequence length="215" mass="24871">LISRLNYSTRAHMPAVPAGQVLFVSVMRNSHRLHFLSWIIVYRVVFTYQIELATANPSKLYYYGIDMRRKYLSMKFNDYVRVDGDPTGVDITVTWLKDITKSADMELFYMVQTIEGEEIASKFFDLPSLCTGRYSYNSWDRNIMEIYSREMMNLKCPVESGTTISPPAAFTIHLTFNHKIPCTTLQFIMDLYPPEEPDSTAFLLLEGNVHSYHAC</sequence>
<name>A0A0C9QD73_9HYME</name>